<dbReference type="HOGENOM" id="CLU_3073713_0_0_6"/>
<evidence type="ECO:0000313" key="2">
    <source>
        <dbReference type="Proteomes" id="UP000018458"/>
    </source>
</evidence>
<gene>
    <name evidence="1" type="ORF">HMPREF9444_00308</name>
</gene>
<accession>E8LHZ4</accession>
<comment type="caution">
    <text evidence="1">The sequence shown here is derived from an EMBL/GenBank/DDBJ whole genome shotgun (WGS) entry which is preliminary data.</text>
</comment>
<reference evidence="1 2" key="1">
    <citation type="submission" date="2011-01" db="EMBL/GenBank/DDBJ databases">
        <authorList>
            <person name="Weinstock G."/>
            <person name="Sodergren E."/>
            <person name="Clifton S."/>
            <person name="Fulton L."/>
            <person name="Fulton B."/>
            <person name="Courtney L."/>
            <person name="Fronick C."/>
            <person name="Harrison M."/>
            <person name="Strong C."/>
            <person name="Farmer C."/>
            <person name="Delahaunty K."/>
            <person name="Markovic C."/>
            <person name="Hall O."/>
            <person name="Minx P."/>
            <person name="Tomlinson C."/>
            <person name="Mitreva M."/>
            <person name="Hou S."/>
            <person name="Chen J."/>
            <person name="Wollam A."/>
            <person name="Pepin K.H."/>
            <person name="Johnson M."/>
            <person name="Bhonagiri V."/>
            <person name="Zhang X."/>
            <person name="Suruliraj S."/>
            <person name="Warren W."/>
            <person name="Chinwalla A."/>
            <person name="Mardis E.R."/>
            <person name="Wilson R.K."/>
        </authorList>
    </citation>
    <scope>NUCLEOTIDE SEQUENCE [LARGE SCALE GENOMIC DNA]</scope>
    <source>
        <strain evidence="2">DSM 22608 / JCM 16073 / KCTC 15190 / YIT 12066</strain>
    </source>
</reference>
<sequence>MNKGHFTIQQPQVKVTSKLNIAGFIWLLCSNSLFFNKLTFGVSTAQALGESYQ</sequence>
<organism evidence="1 2">
    <name type="scientific">Succinatimonas hippei (strain DSM 22608 / JCM 16073 / KCTC 15190 / YIT 12066)</name>
    <dbReference type="NCBI Taxonomy" id="762983"/>
    <lineage>
        <taxon>Bacteria</taxon>
        <taxon>Pseudomonadati</taxon>
        <taxon>Pseudomonadota</taxon>
        <taxon>Gammaproteobacteria</taxon>
        <taxon>Aeromonadales</taxon>
        <taxon>Succinivibrionaceae</taxon>
        <taxon>Succinatimonas</taxon>
    </lineage>
</organism>
<keyword evidence="2" id="KW-1185">Reference proteome</keyword>
<protein>
    <submittedName>
        <fullName evidence="1">Uncharacterized protein</fullName>
    </submittedName>
</protein>
<dbReference type="Proteomes" id="UP000018458">
    <property type="component" value="Unassembled WGS sequence"/>
</dbReference>
<name>E8LHZ4_SUCHY</name>
<proteinExistence type="predicted"/>
<dbReference type="EMBL" id="AEVO01000013">
    <property type="protein sequence ID" value="EFY07815.1"/>
    <property type="molecule type" value="Genomic_DNA"/>
</dbReference>
<feature type="non-terminal residue" evidence="1">
    <location>
        <position position="53"/>
    </location>
</feature>
<evidence type="ECO:0000313" key="1">
    <source>
        <dbReference type="EMBL" id="EFY07815.1"/>
    </source>
</evidence>
<dbReference type="AlphaFoldDB" id="E8LHZ4"/>